<dbReference type="PANTHER" id="PTHR45755:SF4">
    <property type="entry name" value="ZINC TRANSPORTER 7"/>
    <property type="match status" value="1"/>
</dbReference>
<evidence type="ECO:0000313" key="11">
    <source>
        <dbReference type="Proteomes" id="UP000818323"/>
    </source>
</evidence>
<evidence type="ECO:0000256" key="4">
    <source>
        <dbReference type="ARBA" id="ARBA00022989"/>
    </source>
</evidence>
<feature type="compositionally biased region" description="Basic residues" evidence="7">
    <location>
        <begin position="154"/>
        <end position="173"/>
    </location>
</feature>
<dbReference type="InterPro" id="IPR058533">
    <property type="entry name" value="Cation_efflux_TM"/>
</dbReference>
<dbReference type="NCBIfam" id="TIGR01297">
    <property type="entry name" value="CDF"/>
    <property type="match status" value="1"/>
</dbReference>
<dbReference type="RefSeq" id="WP_161725551.1">
    <property type="nucleotide sequence ID" value="NZ_JAAAXI010000021.1"/>
</dbReference>
<feature type="compositionally biased region" description="Basic and acidic residues" evidence="7">
    <location>
        <begin position="174"/>
        <end position="187"/>
    </location>
</feature>
<dbReference type="PANTHER" id="PTHR45755">
    <property type="match status" value="1"/>
</dbReference>
<keyword evidence="3 8" id="KW-0812">Transmembrane</keyword>
<evidence type="ECO:0000256" key="1">
    <source>
        <dbReference type="ARBA" id="ARBA00004141"/>
    </source>
</evidence>
<dbReference type="InterPro" id="IPR027469">
    <property type="entry name" value="Cation_efflux_TMD_sf"/>
</dbReference>
<proteinExistence type="predicted"/>
<dbReference type="Pfam" id="PF01545">
    <property type="entry name" value="Cation_efflux"/>
    <property type="match status" value="1"/>
</dbReference>
<reference evidence="10 11" key="1">
    <citation type="submission" date="2020-01" db="EMBL/GenBank/DDBJ databases">
        <title>Microvirga sp. nov., an arsenate reduction bacterium isolated from Tibet hotspring sediments.</title>
        <authorList>
            <person name="Yuan C.-G."/>
        </authorList>
    </citation>
    <scope>NUCLEOTIDE SEQUENCE [LARGE SCALE GENOMIC DNA]</scope>
    <source>
        <strain evidence="10 11">SYSU G3D203</strain>
    </source>
</reference>
<dbReference type="Gene3D" id="1.20.1510.10">
    <property type="entry name" value="Cation efflux protein transmembrane domain"/>
    <property type="match status" value="1"/>
</dbReference>
<evidence type="ECO:0000256" key="5">
    <source>
        <dbReference type="ARBA" id="ARBA00023065"/>
    </source>
</evidence>
<feature type="transmembrane region" description="Helical" evidence="8">
    <location>
        <begin position="202"/>
        <end position="222"/>
    </location>
</feature>
<dbReference type="SUPFAM" id="SSF161111">
    <property type="entry name" value="Cation efflux protein transmembrane domain-like"/>
    <property type="match status" value="1"/>
</dbReference>
<evidence type="ECO:0000256" key="3">
    <source>
        <dbReference type="ARBA" id="ARBA00022692"/>
    </source>
</evidence>
<evidence type="ECO:0000256" key="6">
    <source>
        <dbReference type="ARBA" id="ARBA00023136"/>
    </source>
</evidence>
<feature type="transmembrane region" description="Helical" evidence="8">
    <location>
        <begin position="58"/>
        <end position="76"/>
    </location>
</feature>
<evidence type="ECO:0000256" key="8">
    <source>
        <dbReference type="SAM" id="Phobius"/>
    </source>
</evidence>
<feature type="transmembrane region" description="Helical" evidence="8">
    <location>
        <begin position="234"/>
        <end position="259"/>
    </location>
</feature>
<feature type="transmembrane region" description="Helical" evidence="8">
    <location>
        <begin position="28"/>
        <end position="52"/>
    </location>
</feature>
<keyword evidence="11" id="KW-1185">Reference proteome</keyword>
<evidence type="ECO:0000256" key="2">
    <source>
        <dbReference type="ARBA" id="ARBA00022448"/>
    </source>
</evidence>
<sequence>MHHDTLQHWQHDHVFLGEHHDQHERRTWLVVGLTAAMMVAEIIAGTIFGSMALVADGWHMSTHAAALAIAALAYRFARRHTHDPRFSFGTGKVGELAAFSSAIILALIALLIGYESLVRLMNPVPIQFGEATVVAVIGLAVNLASAWLLAGGHHHGHGHHHHDHGHHHGHGHEHHHDHEDHHHDHAQRDHHHYGGDTNIRAAYLHVLADALTSVLAIVALLAGRFYGWSWLDPVMGVVGALIIAQWSWGLIRAAGATLLDAVPDRMLARSVRERIEVGEDRVTDLHLWRLGPGHAGLIVSVVSDAPQSPDVYKQRLSGIEGLSHVTVEVHACPNHPQREEA</sequence>
<keyword evidence="2" id="KW-0813">Transport</keyword>
<accession>A0ABW9Z6C2</accession>
<comment type="subcellular location">
    <subcellularLocation>
        <location evidence="1">Membrane</location>
        <topology evidence="1">Multi-pass membrane protein</topology>
    </subcellularLocation>
</comment>
<protein>
    <submittedName>
        <fullName evidence="10">CDF family Co(II)/Ni(II) efflux transporter DmeF</fullName>
    </submittedName>
</protein>
<dbReference type="EMBL" id="JAAAXJ010000018">
    <property type="protein sequence ID" value="NBJ26763.1"/>
    <property type="molecule type" value="Genomic_DNA"/>
</dbReference>
<dbReference type="InterPro" id="IPR002524">
    <property type="entry name" value="Cation_efflux"/>
</dbReference>
<gene>
    <name evidence="10" type="primary">dmeF</name>
    <name evidence="10" type="ORF">GR303_20690</name>
</gene>
<dbReference type="InterPro" id="IPR045316">
    <property type="entry name" value="Msc2-like"/>
</dbReference>
<keyword evidence="5" id="KW-0406">Ion transport</keyword>
<feature type="region of interest" description="Disordered" evidence="7">
    <location>
        <begin position="154"/>
        <end position="191"/>
    </location>
</feature>
<dbReference type="Proteomes" id="UP000818323">
    <property type="component" value="Unassembled WGS sequence"/>
</dbReference>
<evidence type="ECO:0000259" key="9">
    <source>
        <dbReference type="Pfam" id="PF01545"/>
    </source>
</evidence>
<comment type="caution">
    <text evidence="10">The sequence shown here is derived from an EMBL/GenBank/DDBJ whole genome shotgun (WGS) entry which is preliminary data.</text>
</comment>
<evidence type="ECO:0000313" key="10">
    <source>
        <dbReference type="EMBL" id="NBJ26763.1"/>
    </source>
</evidence>
<keyword evidence="4 8" id="KW-1133">Transmembrane helix</keyword>
<organism evidence="10 11">
    <name type="scientific">Microvirga arsenatis</name>
    <dbReference type="NCBI Taxonomy" id="2692265"/>
    <lineage>
        <taxon>Bacteria</taxon>
        <taxon>Pseudomonadati</taxon>
        <taxon>Pseudomonadota</taxon>
        <taxon>Alphaproteobacteria</taxon>
        <taxon>Hyphomicrobiales</taxon>
        <taxon>Methylobacteriaceae</taxon>
        <taxon>Microvirga</taxon>
    </lineage>
</organism>
<keyword evidence="6 8" id="KW-0472">Membrane</keyword>
<name>A0ABW9Z6C2_9HYPH</name>
<feature type="transmembrane region" description="Helical" evidence="8">
    <location>
        <begin position="126"/>
        <end position="150"/>
    </location>
</feature>
<evidence type="ECO:0000256" key="7">
    <source>
        <dbReference type="SAM" id="MobiDB-lite"/>
    </source>
</evidence>
<dbReference type="NCBIfam" id="NF033827">
    <property type="entry name" value="CDF_efflux_DmeF"/>
    <property type="match status" value="1"/>
</dbReference>
<feature type="domain" description="Cation efflux protein transmembrane" evidence="9">
    <location>
        <begin position="28"/>
        <end position="259"/>
    </location>
</feature>
<feature type="transmembrane region" description="Helical" evidence="8">
    <location>
        <begin position="96"/>
        <end position="114"/>
    </location>
</feature>